<dbReference type="KEGG" id="ppoo:LW347_06185"/>
<protein>
    <recommendedName>
        <fullName evidence="3 4">2-succinyl-6-hydroxy-2,4-cyclohexadiene-1-carboxylate synthase</fullName>
        <shortName evidence="3">SHCHC synthase</shortName>
        <ecNumber evidence="3 4">4.2.99.20</ecNumber>
    </recommendedName>
</protein>
<comment type="similarity">
    <text evidence="3">Belongs to the AB hydrolase superfamily. MenH family.</text>
</comment>
<dbReference type="InterPro" id="IPR000073">
    <property type="entry name" value="AB_hydrolase_1"/>
</dbReference>
<dbReference type="EMBL" id="CP090065">
    <property type="protein sequence ID" value="UVO09546.1"/>
    <property type="molecule type" value="Genomic_DNA"/>
</dbReference>
<dbReference type="NCBIfam" id="NF008340">
    <property type="entry name" value="PRK11126.1"/>
    <property type="match status" value="1"/>
</dbReference>
<feature type="domain" description="AB hydrolase-1" evidence="5">
    <location>
        <begin position="29"/>
        <end position="226"/>
    </location>
</feature>
<dbReference type="RefSeq" id="WP_258884510.1">
    <property type="nucleotide sequence ID" value="NZ_CP090065.1"/>
</dbReference>
<dbReference type="InterPro" id="IPR029058">
    <property type="entry name" value="AB_hydrolase_fold"/>
</dbReference>
<evidence type="ECO:0000256" key="4">
    <source>
        <dbReference type="NCBIfam" id="TIGR03695"/>
    </source>
</evidence>
<dbReference type="SUPFAM" id="SSF53474">
    <property type="entry name" value="alpha/beta-Hydrolases"/>
    <property type="match status" value="1"/>
</dbReference>
<comment type="pathway">
    <text evidence="3">Quinol/quinone metabolism; 1,4-dihydroxy-2-naphthoate biosynthesis; 1,4-dihydroxy-2-naphthoate from chorismate: step 3/7.</text>
</comment>
<dbReference type="PANTHER" id="PTHR42916:SF1">
    <property type="entry name" value="PROTEIN PHYLLO, CHLOROPLASTIC"/>
    <property type="match status" value="1"/>
</dbReference>
<evidence type="ECO:0000313" key="7">
    <source>
        <dbReference type="Proteomes" id="UP001059272"/>
    </source>
</evidence>
<comment type="pathway">
    <text evidence="3">Quinol/quinone metabolism; menaquinone biosynthesis.</text>
</comment>
<keyword evidence="2 3" id="KW-0456">Lyase</keyword>
<dbReference type="Proteomes" id="UP001059272">
    <property type="component" value="Chromosome"/>
</dbReference>
<comment type="catalytic activity">
    <reaction evidence="3">
        <text>5-enolpyruvoyl-6-hydroxy-2-succinyl-cyclohex-3-ene-1-carboxylate = (1R,6R)-6-hydroxy-2-succinyl-cyclohexa-2,4-diene-1-carboxylate + pyruvate</text>
        <dbReference type="Rhea" id="RHEA:25597"/>
        <dbReference type="ChEBI" id="CHEBI:15361"/>
        <dbReference type="ChEBI" id="CHEBI:58689"/>
        <dbReference type="ChEBI" id="CHEBI:58818"/>
        <dbReference type="EC" id="4.2.99.20"/>
    </reaction>
</comment>
<sequence>MGALEFQGIDVQELSCRKVAHGAVALTQPWLVCLHGLLGNGEDWLPVLPFLRDWPVLLVDLPGHGASRSIATADFADVSRQLSATLRAQGIDRYWLLGYSLGGRIAMYHACNGQHDGMLGLLVEGGHPGLATPELCQDRIYHDARWAQRFRQEPLPAVLQEWYQQAVFADVDSTQREQLVARRSANHGASVAAMLEATSLGRQPFLAERLRHLSIPFVYLCGASDVKFQTLAAQSGLPLLSVAQAGHNAHQANPTAYAERVRSFLLHPVKD</sequence>
<dbReference type="Gene3D" id="3.40.50.1820">
    <property type="entry name" value="alpha/beta hydrolase"/>
    <property type="match status" value="1"/>
</dbReference>
<dbReference type="EC" id="4.2.99.20" evidence="3 4"/>
<name>A0AAE9T160_9GAMM</name>
<evidence type="ECO:0000256" key="1">
    <source>
        <dbReference type="ARBA" id="ARBA00022428"/>
    </source>
</evidence>
<accession>A0AAE9T160</accession>
<dbReference type="NCBIfam" id="TIGR03695">
    <property type="entry name" value="menH_SHCHC"/>
    <property type="match status" value="1"/>
</dbReference>
<evidence type="ECO:0000259" key="5">
    <source>
        <dbReference type="Pfam" id="PF00561"/>
    </source>
</evidence>
<keyword evidence="1 3" id="KW-0474">Menaquinone biosynthesis</keyword>
<reference evidence="6" key="1">
    <citation type="submission" date="2021-12" db="EMBL/GenBank/DDBJ databases">
        <title>Genome sequence of novel Pectobacterium sp. causing blackleg.</title>
        <authorList>
            <person name="Wang J."/>
        </authorList>
    </citation>
    <scope>NUCLEOTIDE SEQUENCE</scope>
    <source>
        <strain evidence="6">BY21311</strain>
    </source>
</reference>
<dbReference type="PANTHER" id="PTHR42916">
    <property type="entry name" value="2-SUCCINYL-5-ENOLPYRUVYL-6-HYDROXY-3-CYCLOHEXENE-1-CARBOXYLATE SYNTHASE"/>
    <property type="match status" value="1"/>
</dbReference>
<organism evidence="6 7">
    <name type="scientific">Pectobacterium polonicum</name>
    <dbReference type="NCBI Taxonomy" id="2485124"/>
    <lineage>
        <taxon>Bacteria</taxon>
        <taxon>Pseudomonadati</taxon>
        <taxon>Pseudomonadota</taxon>
        <taxon>Gammaproteobacteria</taxon>
        <taxon>Enterobacterales</taxon>
        <taxon>Pectobacteriaceae</taxon>
        <taxon>Pectobacterium</taxon>
    </lineage>
</organism>
<dbReference type="HAMAP" id="MF_01660">
    <property type="entry name" value="MenH"/>
    <property type="match status" value="1"/>
</dbReference>
<evidence type="ECO:0000256" key="3">
    <source>
        <dbReference type="HAMAP-Rule" id="MF_01660"/>
    </source>
</evidence>
<evidence type="ECO:0000313" key="6">
    <source>
        <dbReference type="EMBL" id="UVO09546.1"/>
    </source>
</evidence>
<gene>
    <name evidence="3 6" type="primary">menH</name>
    <name evidence="6" type="ORF">LW347_06185</name>
</gene>
<evidence type="ECO:0000256" key="2">
    <source>
        <dbReference type="ARBA" id="ARBA00023239"/>
    </source>
</evidence>
<dbReference type="InterPro" id="IPR022485">
    <property type="entry name" value="SHCHC_synthase_MenH"/>
</dbReference>
<dbReference type="GO" id="GO:0070205">
    <property type="term" value="F:2-succinyl-6-hydroxy-2,4-cyclohexadiene-1-carboxylate synthase activity"/>
    <property type="evidence" value="ECO:0007669"/>
    <property type="project" value="UniProtKB-UniRule"/>
</dbReference>
<proteinExistence type="inferred from homology"/>
<comment type="subunit">
    <text evidence="3">Monomer.</text>
</comment>
<dbReference type="AlphaFoldDB" id="A0AAE9T160"/>
<dbReference type="Pfam" id="PF00561">
    <property type="entry name" value="Abhydrolase_1"/>
    <property type="match status" value="1"/>
</dbReference>
<comment type="function">
    <text evidence="3">Catalyzes a proton abstraction reaction that results in 2,5-elimination of pyruvate from 2-succinyl-5-enolpyruvyl-6-hydroxy-3-cyclohexene-1-carboxylate (SEPHCHC) and the formation of 2-succinyl-6-hydroxy-2,4-cyclohexadiene-1-carboxylate (SHCHC).</text>
</comment>
<dbReference type="GO" id="GO:0009234">
    <property type="term" value="P:menaquinone biosynthetic process"/>
    <property type="evidence" value="ECO:0007669"/>
    <property type="project" value="UniProtKB-UniRule"/>
</dbReference>